<dbReference type="PANTHER" id="PTHR43827:SF3">
    <property type="entry name" value="NADP-DEPENDENT OXIDOREDUCTASE DOMAIN-CONTAINING PROTEIN"/>
    <property type="match status" value="1"/>
</dbReference>
<evidence type="ECO:0000259" key="7">
    <source>
        <dbReference type="Pfam" id="PF00248"/>
    </source>
</evidence>
<dbReference type="Pfam" id="PF00248">
    <property type="entry name" value="Aldo_ket_red"/>
    <property type="match status" value="1"/>
</dbReference>
<feature type="site" description="Lowers pKa of active site Tyr" evidence="6">
    <location>
        <position position="81"/>
    </location>
</feature>
<evidence type="ECO:0000256" key="5">
    <source>
        <dbReference type="PIRSR" id="PIRSR000097-2"/>
    </source>
</evidence>
<dbReference type="InterPro" id="IPR023210">
    <property type="entry name" value="NADP_OxRdtase_dom"/>
</dbReference>
<proteinExistence type="inferred from homology"/>
<feature type="domain" description="NADP-dependent oxidoreductase" evidence="7">
    <location>
        <begin position="23"/>
        <end position="266"/>
    </location>
</feature>
<dbReference type="PROSITE" id="PS00063">
    <property type="entry name" value="ALDOKETO_REDUCTASE_3"/>
    <property type="match status" value="1"/>
</dbReference>
<dbReference type="InterPro" id="IPR020471">
    <property type="entry name" value="AKR"/>
</dbReference>
<accession>A0A179VA71</accession>
<dbReference type="InterPro" id="IPR036812">
    <property type="entry name" value="NAD(P)_OxRdtase_dom_sf"/>
</dbReference>
<dbReference type="PRINTS" id="PR00069">
    <property type="entry name" value="ALDKETRDTASE"/>
</dbReference>
<keyword evidence="3" id="KW-0560">Oxidoreductase</keyword>
<sequence>MTVTVPQIVPNVTLNSGSTIPQLGFGVWQVPSDGAQAAVATALQVGYRSIDTAKVYENEEGTGRAIAESGIPRGDVFLTTKLWNADQGYDNALRAFDASLERLGTDYVDLYLIHWPVPELDEYVASFKALQRIQADGRAKSIGVSNFTVDNLKRVIDETGEVPALNQIELHPRFTQPELRAFHAEYGIATEAWSPLGQGTILEDATIGAIVLAHNVTAAQVILRWHLQLGNVVIPKSVTPARIAANFDVFGFELGTDEVERITALDAADGRIGPDPATFNLR</sequence>
<comment type="caution">
    <text evidence="8">The sequence shown here is derived from an EMBL/GenBank/DDBJ whole genome shotgun (WGS) entry which is preliminary data.</text>
</comment>
<name>A0A179VA71_9MYCO</name>
<dbReference type="EMBL" id="LQYE01000013">
    <property type="protein sequence ID" value="OAT68644.1"/>
    <property type="molecule type" value="Genomic_DNA"/>
</dbReference>
<dbReference type="Proteomes" id="UP000186919">
    <property type="component" value="Unassembled WGS sequence"/>
</dbReference>
<organism evidence="8 9">
    <name type="scientific">Mycobacteroides immunogenum</name>
    <dbReference type="NCBI Taxonomy" id="83262"/>
    <lineage>
        <taxon>Bacteria</taxon>
        <taxon>Bacillati</taxon>
        <taxon>Actinomycetota</taxon>
        <taxon>Actinomycetes</taxon>
        <taxon>Mycobacteriales</taxon>
        <taxon>Mycobacteriaceae</taxon>
        <taxon>Mycobacteroides</taxon>
    </lineage>
</organism>
<reference evidence="8 9" key="1">
    <citation type="submission" date="2016-01" db="EMBL/GenBank/DDBJ databases">
        <title>Mycobacterium immunogenum strain CD11_6 genome sequencing and assembly.</title>
        <authorList>
            <person name="Kaur G."/>
            <person name="Nair G.R."/>
            <person name="Mayilraj S."/>
        </authorList>
    </citation>
    <scope>NUCLEOTIDE SEQUENCE [LARGE SCALE GENOMIC DNA]</scope>
    <source>
        <strain evidence="8 9">CD11-6</strain>
    </source>
</reference>
<dbReference type="InterPro" id="IPR018170">
    <property type="entry name" value="Aldo/ket_reductase_CS"/>
</dbReference>
<dbReference type="GO" id="GO:0016616">
    <property type="term" value="F:oxidoreductase activity, acting on the CH-OH group of donors, NAD or NADP as acceptor"/>
    <property type="evidence" value="ECO:0007669"/>
    <property type="project" value="UniProtKB-ARBA"/>
</dbReference>
<dbReference type="PIRSF" id="PIRSF000097">
    <property type="entry name" value="AKR"/>
    <property type="match status" value="1"/>
</dbReference>
<evidence type="ECO:0000256" key="2">
    <source>
        <dbReference type="ARBA" id="ARBA00022857"/>
    </source>
</evidence>
<evidence type="ECO:0000256" key="4">
    <source>
        <dbReference type="PIRSR" id="PIRSR000097-1"/>
    </source>
</evidence>
<evidence type="ECO:0000256" key="3">
    <source>
        <dbReference type="ARBA" id="ARBA00023002"/>
    </source>
</evidence>
<dbReference type="Gene3D" id="3.20.20.100">
    <property type="entry name" value="NADP-dependent oxidoreductase domain"/>
    <property type="match status" value="1"/>
</dbReference>
<evidence type="ECO:0000313" key="8">
    <source>
        <dbReference type="EMBL" id="OAT68644.1"/>
    </source>
</evidence>
<feature type="active site" description="Proton donor" evidence="4">
    <location>
        <position position="56"/>
    </location>
</feature>
<feature type="binding site" evidence="5">
    <location>
        <position position="114"/>
    </location>
    <ligand>
        <name>substrate</name>
    </ligand>
</feature>
<gene>
    <name evidence="8" type="ORF">AWB85_24015</name>
</gene>
<dbReference type="AlphaFoldDB" id="A0A179VA71"/>
<keyword evidence="2" id="KW-0521">NADP</keyword>
<evidence type="ECO:0000313" key="9">
    <source>
        <dbReference type="Proteomes" id="UP000186919"/>
    </source>
</evidence>
<dbReference type="FunFam" id="3.20.20.100:FF:000002">
    <property type="entry name" value="2,5-diketo-D-gluconic acid reductase A"/>
    <property type="match status" value="1"/>
</dbReference>
<comment type="similarity">
    <text evidence="1">Belongs to the aldo/keto reductase family.</text>
</comment>
<protein>
    <submittedName>
        <fullName evidence="8">Oxidoreductase</fullName>
    </submittedName>
</protein>
<dbReference type="PANTHER" id="PTHR43827">
    <property type="entry name" value="2,5-DIKETO-D-GLUCONIC ACID REDUCTASE"/>
    <property type="match status" value="1"/>
</dbReference>
<evidence type="ECO:0000256" key="6">
    <source>
        <dbReference type="PIRSR" id="PIRSR000097-3"/>
    </source>
</evidence>
<dbReference type="PROSITE" id="PS00062">
    <property type="entry name" value="ALDOKETO_REDUCTASE_2"/>
    <property type="match status" value="1"/>
</dbReference>
<evidence type="ECO:0000256" key="1">
    <source>
        <dbReference type="ARBA" id="ARBA00007905"/>
    </source>
</evidence>
<dbReference type="SUPFAM" id="SSF51430">
    <property type="entry name" value="NAD(P)-linked oxidoreductase"/>
    <property type="match status" value="1"/>
</dbReference>